<dbReference type="EMBL" id="JAYWIO010000008">
    <property type="protein sequence ID" value="KAK7244661.1"/>
    <property type="molecule type" value="Genomic_DNA"/>
</dbReference>
<feature type="compositionally biased region" description="Low complexity" evidence="1">
    <location>
        <begin position="252"/>
        <end position="270"/>
    </location>
</feature>
<keyword evidence="3" id="KW-1185">Reference proteome</keyword>
<feature type="compositionally biased region" description="Low complexity" evidence="1">
    <location>
        <begin position="145"/>
        <end position="155"/>
    </location>
</feature>
<dbReference type="Proteomes" id="UP001372338">
    <property type="component" value="Unassembled WGS sequence"/>
</dbReference>
<name>A0AAN9E2Y9_CROPI</name>
<feature type="compositionally biased region" description="Polar residues" evidence="1">
    <location>
        <begin position="204"/>
        <end position="223"/>
    </location>
</feature>
<reference evidence="2 3" key="1">
    <citation type="submission" date="2024-01" db="EMBL/GenBank/DDBJ databases">
        <title>The genomes of 5 underutilized Papilionoideae crops provide insights into root nodulation and disease resistanc.</title>
        <authorList>
            <person name="Yuan L."/>
        </authorList>
    </citation>
    <scope>NUCLEOTIDE SEQUENCE [LARGE SCALE GENOMIC DNA]</scope>
    <source>
        <strain evidence="2">ZHUSHIDOU_FW_LH</strain>
        <tissue evidence="2">Leaf</tissue>
    </source>
</reference>
<organism evidence="2 3">
    <name type="scientific">Crotalaria pallida</name>
    <name type="common">Smooth rattlebox</name>
    <name type="synonym">Crotalaria striata</name>
    <dbReference type="NCBI Taxonomy" id="3830"/>
    <lineage>
        <taxon>Eukaryota</taxon>
        <taxon>Viridiplantae</taxon>
        <taxon>Streptophyta</taxon>
        <taxon>Embryophyta</taxon>
        <taxon>Tracheophyta</taxon>
        <taxon>Spermatophyta</taxon>
        <taxon>Magnoliopsida</taxon>
        <taxon>eudicotyledons</taxon>
        <taxon>Gunneridae</taxon>
        <taxon>Pentapetalae</taxon>
        <taxon>rosids</taxon>
        <taxon>fabids</taxon>
        <taxon>Fabales</taxon>
        <taxon>Fabaceae</taxon>
        <taxon>Papilionoideae</taxon>
        <taxon>50 kb inversion clade</taxon>
        <taxon>genistoids sensu lato</taxon>
        <taxon>core genistoids</taxon>
        <taxon>Crotalarieae</taxon>
        <taxon>Crotalaria</taxon>
    </lineage>
</organism>
<proteinExistence type="predicted"/>
<dbReference type="AlphaFoldDB" id="A0AAN9E2Y9"/>
<evidence type="ECO:0000313" key="2">
    <source>
        <dbReference type="EMBL" id="KAK7244661.1"/>
    </source>
</evidence>
<feature type="region of interest" description="Disordered" evidence="1">
    <location>
        <begin position="357"/>
        <end position="380"/>
    </location>
</feature>
<comment type="caution">
    <text evidence="2">The sequence shown here is derived from an EMBL/GenBank/DDBJ whole genome shotgun (WGS) entry which is preliminary data.</text>
</comment>
<protein>
    <submittedName>
        <fullName evidence="2">Uncharacterized protein</fullName>
    </submittedName>
</protein>
<evidence type="ECO:0000313" key="3">
    <source>
        <dbReference type="Proteomes" id="UP001372338"/>
    </source>
</evidence>
<gene>
    <name evidence="2" type="ORF">RIF29_39486</name>
</gene>
<evidence type="ECO:0000256" key="1">
    <source>
        <dbReference type="SAM" id="MobiDB-lite"/>
    </source>
</evidence>
<accession>A0AAN9E2Y9</accession>
<feature type="region of interest" description="Disordered" evidence="1">
    <location>
        <begin position="1"/>
        <end position="91"/>
    </location>
</feature>
<feature type="region of interest" description="Disordered" evidence="1">
    <location>
        <begin position="136"/>
        <end position="333"/>
    </location>
</feature>
<sequence length="380" mass="40540">MKDHVPENVEVEVNDNVQVNDVAEPDHVQPNESVAEGDNVAEPDTVQHNESVAEGDNVPEPDTVQHMHPAVEHNSDNSSGTDDSEDSDYNLMMDLQQLEGDMMRKVKQSEKERDLGLNDGFDCFEIPQGVRITYADAPATEEDTTPATEETPAAPKGRKKKKTRILSQMRAQGVNDGVGVGAAENRTQGSVNEGAGPSAGAAPNVSQGGTAPSNAQNLNQGAASASAAEDGNQGITHSVAEELAPKRRKAKAYAVASASDVSAAAAVRTASQPMTRNQVRKQSAMTQPLQPMTRNQVRKQSAMTQPLPRGRGKKMYKGSSSKKPVADDFQDPCPNITVAQLLNGYMTMMDKVQNEARKKGIVIKGDNKEKGDGKKGGGND</sequence>
<feature type="compositionally biased region" description="Basic and acidic residues" evidence="1">
    <location>
        <begin position="365"/>
        <end position="380"/>
    </location>
</feature>
<feature type="compositionally biased region" description="Polar residues" evidence="1">
    <location>
        <begin position="271"/>
        <end position="304"/>
    </location>
</feature>
<feature type="compositionally biased region" description="Basic and acidic residues" evidence="1">
    <location>
        <begin position="63"/>
        <end position="75"/>
    </location>
</feature>